<accession>B4CWK0</accession>
<gene>
    <name evidence="2" type="ORF">CfE428DRAFT_1038</name>
</gene>
<evidence type="ECO:0000256" key="1">
    <source>
        <dbReference type="SAM" id="Phobius"/>
    </source>
</evidence>
<reference evidence="2 3" key="1">
    <citation type="journal article" date="2011" name="J. Bacteriol.">
        <title>Genome sequence of Chthoniobacter flavus Ellin428, an aerobic heterotrophic soil bacterium.</title>
        <authorList>
            <person name="Kant R."/>
            <person name="van Passel M.W."/>
            <person name="Palva A."/>
            <person name="Lucas S."/>
            <person name="Lapidus A."/>
            <person name="Glavina Del Rio T."/>
            <person name="Dalin E."/>
            <person name="Tice H."/>
            <person name="Bruce D."/>
            <person name="Goodwin L."/>
            <person name="Pitluck S."/>
            <person name="Larimer F.W."/>
            <person name="Land M.L."/>
            <person name="Hauser L."/>
            <person name="Sangwan P."/>
            <person name="de Vos W.M."/>
            <person name="Janssen P.H."/>
            <person name="Smidt H."/>
        </authorList>
    </citation>
    <scope>NUCLEOTIDE SEQUENCE [LARGE SCALE GENOMIC DNA]</scope>
    <source>
        <strain evidence="2 3">Ellin428</strain>
    </source>
</reference>
<dbReference type="InParanoid" id="B4CWK0"/>
<feature type="transmembrane region" description="Helical" evidence="1">
    <location>
        <begin position="118"/>
        <end position="144"/>
    </location>
</feature>
<keyword evidence="1" id="KW-1133">Transmembrane helix</keyword>
<dbReference type="STRING" id="497964.CfE428DRAFT_1038"/>
<evidence type="ECO:0000313" key="3">
    <source>
        <dbReference type="Proteomes" id="UP000005824"/>
    </source>
</evidence>
<feature type="transmembrane region" description="Helical" evidence="1">
    <location>
        <begin position="150"/>
        <end position="175"/>
    </location>
</feature>
<feature type="transmembrane region" description="Helical" evidence="1">
    <location>
        <begin position="422"/>
        <end position="443"/>
    </location>
</feature>
<protein>
    <recommendedName>
        <fullName evidence="4">ABC-2 type transport system permease protein</fullName>
    </recommendedName>
</protein>
<sequence>MTTDASAPAAVSPDRALHRLFLTLFLRGRSSRGLRRNNMPRSVASKLLLTLLAYGCFGCFALAFVQRPVFEISIYLHGMTLLFCGMFIAASSGEILFNKEEADILLHRPVTPQALLRAKLTVLLQVSLWIAGAFNLAGMVAGVLSPNGNALYPLAHALSTVLEAVFCAGGVVLAYELCLRSFGREKLEGIMTTVQVLVAVGTVVAGQLVPRVIGRATFQRGSIGIHPWWFDLLPPAWFAGLDDAITGNGGIRAMTLAVIGVACTSLVAWLALGRMARHYETGMQLLGETTSAVPASQLASRRWLDALVHSPLLSWWLRNPVRRAAFVLVASYLVRDRDVKLRVYPGLAPLLVMPIAFMMPVSQHGADPFGGFGVAFCGAYMGMIPLFALSLLQYSQQWQAGDVFRAAPIPGPALLCAGARQAVTCFITIPLMVFFTAVVYFLRHTSAELPLLLPGLIALPAFTLAPHLGGKAIPFSKAGEEARSARRGLDLFGVILVSISLSLVAIWAWSMGWFHWFLLSEIAVVGVIYTLMRVSLTRAPWPSME</sequence>
<evidence type="ECO:0008006" key="4">
    <source>
        <dbReference type="Google" id="ProtNLM"/>
    </source>
</evidence>
<dbReference type="Proteomes" id="UP000005824">
    <property type="component" value="Unassembled WGS sequence"/>
</dbReference>
<feature type="transmembrane region" description="Helical" evidence="1">
    <location>
        <begin position="516"/>
        <end position="536"/>
    </location>
</feature>
<feature type="transmembrane region" description="Helical" evidence="1">
    <location>
        <begin position="343"/>
        <end position="363"/>
    </location>
</feature>
<dbReference type="EMBL" id="ABVL01000002">
    <property type="protein sequence ID" value="EDY21792.1"/>
    <property type="molecule type" value="Genomic_DNA"/>
</dbReference>
<feature type="transmembrane region" description="Helical" evidence="1">
    <location>
        <begin position="47"/>
        <end position="66"/>
    </location>
</feature>
<keyword evidence="3" id="KW-1185">Reference proteome</keyword>
<feature type="transmembrane region" description="Helical" evidence="1">
    <location>
        <begin position="489"/>
        <end position="510"/>
    </location>
</feature>
<comment type="caution">
    <text evidence="2">The sequence shown here is derived from an EMBL/GenBank/DDBJ whole genome shotgun (WGS) entry which is preliminary data.</text>
</comment>
<dbReference type="RefSeq" id="WP_006978364.1">
    <property type="nucleotide sequence ID" value="NZ_ABVL01000002.1"/>
</dbReference>
<keyword evidence="1" id="KW-0472">Membrane</keyword>
<feature type="transmembrane region" description="Helical" evidence="1">
    <location>
        <begin position="187"/>
        <end position="209"/>
    </location>
</feature>
<name>B4CWK0_9BACT</name>
<dbReference type="AlphaFoldDB" id="B4CWK0"/>
<proteinExistence type="predicted"/>
<feature type="transmembrane region" description="Helical" evidence="1">
    <location>
        <begin position="449"/>
        <end position="468"/>
    </location>
</feature>
<organism evidence="2 3">
    <name type="scientific">Chthoniobacter flavus Ellin428</name>
    <dbReference type="NCBI Taxonomy" id="497964"/>
    <lineage>
        <taxon>Bacteria</taxon>
        <taxon>Pseudomonadati</taxon>
        <taxon>Verrucomicrobiota</taxon>
        <taxon>Spartobacteria</taxon>
        <taxon>Chthoniobacterales</taxon>
        <taxon>Chthoniobacteraceae</taxon>
        <taxon>Chthoniobacter</taxon>
    </lineage>
</organism>
<dbReference type="eggNOG" id="ENOG502Z7WB">
    <property type="taxonomic scope" value="Bacteria"/>
</dbReference>
<feature type="transmembrane region" description="Helical" evidence="1">
    <location>
        <begin position="72"/>
        <end position="97"/>
    </location>
</feature>
<evidence type="ECO:0000313" key="2">
    <source>
        <dbReference type="EMBL" id="EDY21792.1"/>
    </source>
</evidence>
<keyword evidence="1" id="KW-0812">Transmembrane</keyword>
<feature type="transmembrane region" description="Helical" evidence="1">
    <location>
        <begin position="369"/>
        <end position="392"/>
    </location>
</feature>
<feature type="transmembrane region" description="Helical" evidence="1">
    <location>
        <begin position="251"/>
        <end position="272"/>
    </location>
</feature>